<protein>
    <submittedName>
        <fullName evidence="5">Uncharacterized protein</fullName>
    </submittedName>
</protein>
<dbReference type="Pfam" id="PF01822">
    <property type="entry name" value="WSC"/>
    <property type="match status" value="1"/>
</dbReference>
<evidence type="ECO:0000256" key="2">
    <source>
        <dbReference type="SAM" id="SignalP"/>
    </source>
</evidence>
<feature type="domain" description="WSC" evidence="4">
    <location>
        <begin position="138"/>
        <end position="214"/>
    </location>
</feature>
<reference evidence="5 6" key="1">
    <citation type="journal article" date="2012" name="Genome Biol.">
        <title>Genome and low-iron response of an oceanic diatom adapted to chronic iron limitation.</title>
        <authorList>
            <person name="Lommer M."/>
            <person name="Specht M."/>
            <person name="Roy A.S."/>
            <person name="Kraemer L."/>
            <person name="Andreson R."/>
            <person name="Gutowska M.A."/>
            <person name="Wolf J."/>
            <person name="Bergner S.V."/>
            <person name="Schilhabel M.B."/>
            <person name="Klostermeier U.C."/>
            <person name="Beiko R.G."/>
            <person name="Rosenstiel P."/>
            <person name="Hippler M."/>
            <person name="Laroche J."/>
        </authorList>
    </citation>
    <scope>NUCLEOTIDE SEQUENCE [LARGE SCALE GENOMIC DNA]</scope>
    <source>
        <strain evidence="5 6">CCMP1005</strain>
    </source>
</reference>
<name>K0RQR2_THAOC</name>
<dbReference type="SUPFAM" id="SSF50370">
    <property type="entry name" value="Ricin B-like lectins"/>
    <property type="match status" value="1"/>
</dbReference>
<feature type="region of interest" description="Disordered" evidence="1">
    <location>
        <begin position="28"/>
        <end position="48"/>
    </location>
</feature>
<comment type="caution">
    <text evidence="5">The sequence shown here is derived from an EMBL/GenBank/DDBJ whole genome shotgun (WGS) entry which is preliminary data.</text>
</comment>
<evidence type="ECO:0000259" key="3">
    <source>
        <dbReference type="Pfam" id="PF00652"/>
    </source>
</evidence>
<evidence type="ECO:0000259" key="4">
    <source>
        <dbReference type="Pfam" id="PF01822"/>
    </source>
</evidence>
<gene>
    <name evidence="5" type="ORF">THAOC_24825</name>
</gene>
<evidence type="ECO:0000313" key="6">
    <source>
        <dbReference type="Proteomes" id="UP000266841"/>
    </source>
</evidence>
<feature type="chain" id="PRO_5003836473" evidence="2">
    <location>
        <begin position="25"/>
        <end position="406"/>
    </location>
</feature>
<dbReference type="Gene3D" id="2.80.10.50">
    <property type="match status" value="1"/>
</dbReference>
<organism evidence="5 6">
    <name type="scientific">Thalassiosira oceanica</name>
    <name type="common">Marine diatom</name>
    <dbReference type="NCBI Taxonomy" id="159749"/>
    <lineage>
        <taxon>Eukaryota</taxon>
        <taxon>Sar</taxon>
        <taxon>Stramenopiles</taxon>
        <taxon>Ochrophyta</taxon>
        <taxon>Bacillariophyta</taxon>
        <taxon>Coscinodiscophyceae</taxon>
        <taxon>Thalassiosirophycidae</taxon>
        <taxon>Thalassiosirales</taxon>
        <taxon>Thalassiosiraceae</taxon>
        <taxon>Thalassiosira</taxon>
    </lineage>
</organism>
<sequence length="406" mass="44831">MKPSSASPVAAAFLALSSSSYAVAATEEPAGDGIGAVSSESTVPSGKRRLLKRDELPKRRGSAQLRGIKQRGEDRALNNVIQSMYDAHRKPKSNLFLGPRGETEVSQVSPPATTQMEPATRTAHAPGCGGAGTYHSPYLGCWDDKVNDRAFPFELHEGHSSDKRFGHGALDCERECSHRGYRYFGRQFKGQCFCGTDMSQITRHGRENNCDCCGANVGSGRFCLWENSKHQNSSAQAPYIEPVLPQRPQQTTSTEISHHLFADGGSGSQGTASANQQISSGSSPKPTGGFRLRMHWERGYMWQGDPREKWWCMECRGDCRRDSSVMVSQCDSTIRQRWLAVGKTVRPASNPSLCLTVRGYSGKRNPVRLRNCNHGGDQRFNELKSSGKFELHPETRNSHCLSQHHQ</sequence>
<feature type="compositionally biased region" description="Polar residues" evidence="1">
    <location>
        <begin position="104"/>
        <end position="117"/>
    </location>
</feature>
<accession>K0RQR2</accession>
<dbReference type="InterPro" id="IPR002889">
    <property type="entry name" value="WSC_carb-bd"/>
</dbReference>
<dbReference type="InterPro" id="IPR000772">
    <property type="entry name" value="Ricin_B_lectin"/>
</dbReference>
<keyword evidence="2" id="KW-0732">Signal</keyword>
<feature type="signal peptide" evidence="2">
    <location>
        <begin position="1"/>
        <end position="24"/>
    </location>
</feature>
<evidence type="ECO:0000256" key="1">
    <source>
        <dbReference type="SAM" id="MobiDB-lite"/>
    </source>
</evidence>
<dbReference type="Pfam" id="PF00652">
    <property type="entry name" value="Ricin_B_lectin"/>
    <property type="match status" value="1"/>
</dbReference>
<dbReference type="eggNOG" id="ENOG502R0YM">
    <property type="taxonomic scope" value="Eukaryota"/>
</dbReference>
<dbReference type="PROSITE" id="PS50231">
    <property type="entry name" value="RICIN_B_LECTIN"/>
    <property type="match status" value="1"/>
</dbReference>
<evidence type="ECO:0000313" key="5">
    <source>
        <dbReference type="EMBL" id="EJK55445.1"/>
    </source>
</evidence>
<feature type="region of interest" description="Disordered" evidence="1">
    <location>
        <begin position="259"/>
        <end position="290"/>
    </location>
</feature>
<proteinExistence type="predicted"/>
<dbReference type="OMA" id="DCERECS"/>
<feature type="region of interest" description="Disordered" evidence="1">
    <location>
        <begin position="101"/>
        <end position="123"/>
    </location>
</feature>
<feature type="compositionally biased region" description="Polar residues" evidence="1">
    <location>
        <begin position="269"/>
        <end position="285"/>
    </location>
</feature>
<feature type="domain" description="Ricin B lectin" evidence="3">
    <location>
        <begin position="312"/>
        <end position="403"/>
    </location>
</feature>
<dbReference type="OrthoDB" id="46933at2759"/>
<keyword evidence="6" id="KW-1185">Reference proteome</keyword>
<dbReference type="Proteomes" id="UP000266841">
    <property type="component" value="Unassembled WGS sequence"/>
</dbReference>
<dbReference type="InterPro" id="IPR035992">
    <property type="entry name" value="Ricin_B-like_lectins"/>
</dbReference>
<dbReference type="EMBL" id="AGNL01034010">
    <property type="protein sequence ID" value="EJK55445.1"/>
    <property type="molecule type" value="Genomic_DNA"/>
</dbReference>
<dbReference type="AlphaFoldDB" id="K0RQR2"/>